<feature type="domain" description="C2H2-type" evidence="3">
    <location>
        <begin position="371"/>
        <end position="393"/>
    </location>
</feature>
<dbReference type="InterPro" id="IPR058912">
    <property type="entry name" value="HTH_animal"/>
</dbReference>
<accession>A0A2B4SL17</accession>
<dbReference type="Proteomes" id="UP000225706">
    <property type="component" value="Unassembled WGS sequence"/>
</dbReference>
<evidence type="ECO:0000313" key="4">
    <source>
        <dbReference type="EMBL" id="PFX30066.1"/>
    </source>
</evidence>
<evidence type="ECO:0000259" key="3">
    <source>
        <dbReference type="PROSITE" id="PS00028"/>
    </source>
</evidence>
<feature type="compositionally biased region" description="Basic residues" evidence="2">
    <location>
        <begin position="16"/>
        <end position="27"/>
    </location>
</feature>
<dbReference type="AlphaFoldDB" id="A0A2B4SL17"/>
<proteinExistence type="predicted"/>
<evidence type="ECO:0000256" key="2">
    <source>
        <dbReference type="SAM" id="MobiDB-lite"/>
    </source>
</evidence>
<dbReference type="PROSITE" id="PS00028">
    <property type="entry name" value="ZINC_FINGER_C2H2_1"/>
    <property type="match status" value="1"/>
</dbReference>
<keyword evidence="5" id="KW-1185">Reference proteome</keyword>
<reference evidence="5" key="1">
    <citation type="journal article" date="2017" name="bioRxiv">
        <title>Comparative analysis of the genomes of Stylophora pistillata and Acropora digitifera provides evidence for extensive differences between species of corals.</title>
        <authorList>
            <person name="Voolstra C.R."/>
            <person name="Li Y."/>
            <person name="Liew Y.J."/>
            <person name="Baumgarten S."/>
            <person name="Zoccola D."/>
            <person name="Flot J.-F."/>
            <person name="Tambutte S."/>
            <person name="Allemand D."/>
            <person name="Aranda M."/>
        </authorList>
    </citation>
    <scope>NUCLEOTIDE SEQUENCE [LARGE SCALE GENOMIC DNA]</scope>
</reference>
<gene>
    <name evidence="4" type="ORF">AWC38_SpisGene5143</name>
</gene>
<evidence type="ECO:0000256" key="1">
    <source>
        <dbReference type="SAM" id="Coils"/>
    </source>
</evidence>
<feature type="coiled-coil region" evidence="1">
    <location>
        <begin position="53"/>
        <end position="87"/>
    </location>
</feature>
<dbReference type="STRING" id="50429.A0A2B4SL17"/>
<dbReference type="PANTHER" id="PTHR21301">
    <property type="entry name" value="REVERSE TRANSCRIPTASE"/>
    <property type="match status" value="1"/>
</dbReference>
<dbReference type="Pfam" id="PF26215">
    <property type="entry name" value="HTH_animal"/>
    <property type="match status" value="1"/>
</dbReference>
<protein>
    <recommendedName>
        <fullName evidence="3">C2H2-type domain-containing protein</fullName>
    </recommendedName>
</protein>
<dbReference type="EMBL" id="LSMT01000056">
    <property type="protein sequence ID" value="PFX30066.1"/>
    <property type="molecule type" value="Genomic_DNA"/>
</dbReference>
<organism evidence="4 5">
    <name type="scientific">Stylophora pistillata</name>
    <name type="common">Smooth cauliflower coral</name>
    <dbReference type="NCBI Taxonomy" id="50429"/>
    <lineage>
        <taxon>Eukaryota</taxon>
        <taxon>Metazoa</taxon>
        <taxon>Cnidaria</taxon>
        <taxon>Anthozoa</taxon>
        <taxon>Hexacorallia</taxon>
        <taxon>Scleractinia</taxon>
        <taxon>Astrocoeniina</taxon>
        <taxon>Pocilloporidae</taxon>
        <taxon>Stylophora</taxon>
    </lineage>
</organism>
<keyword evidence="1" id="KW-0175">Coiled coil</keyword>
<dbReference type="InterPro" id="IPR013087">
    <property type="entry name" value="Znf_C2H2_type"/>
</dbReference>
<sequence>MDDAVPSIFPWSAASPKRKSPRKRSRHPSSAAEMPSFWCVSEEDNDSPASDEISDLRAHIEKLEEQIKSLQQENKHLLKNVDELLERKFGITRFKDSDLDINFFTGFPNYKTLLACYNFLKPGENGENIVYVNSATEDLEFSASGDVVMADKGRYVDDTFAIVTSVPAAEDLLSTLNNCHPSIHFTMELASGNKLPFVGMEVLKKGCKLETSVYRKPTNTGLLLHPQSHVDKRYKKSLLKTMLNRAFRLSSTWESFKSECDHLKMMFTNLKYPDHLINSTISHFVTPVRSENPGVQAQLSVNENAVHRVVLPFKDQKSADAVKRQLSDLSNKIDHTLHPVFKSRKICEDLRVREPKPPIVSQQCVVYNYKCDLCDAEYVGYTSRHLHQLINEHRNSAIGKRLKNEHGLQTIGDLTKHFNVLKKCTGKLDCLVHEMLFIKKMKPSLNKQSDSIRAKLFI</sequence>
<comment type="caution">
    <text evidence="4">The sequence shown here is derived from an EMBL/GenBank/DDBJ whole genome shotgun (WGS) entry which is preliminary data.</text>
</comment>
<feature type="region of interest" description="Disordered" evidence="2">
    <location>
        <begin position="1"/>
        <end position="51"/>
    </location>
</feature>
<evidence type="ECO:0000313" key="5">
    <source>
        <dbReference type="Proteomes" id="UP000225706"/>
    </source>
</evidence>
<name>A0A2B4SL17_STYPI</name>
<dbReference type="OrthoDB" id="5970510at2759"/>
<dbReference type="PANTHER" id="PTHR21301:SF10">
    <property type="entry name" value="REVERSE TRANSCRIPTASE DOMAIN-CONTAINING PROTEIN"/>
    <property type="match status" value="1"/>
</dbReference>